<comment type="caution">
    <text evidence="3">The sequence shown here is derived from an EMBL/GenBank/DDBJ whole genome shotgun (WGS) entry which is preliminary data.</text>
</comment>
<sequence length="168" mass="19239">MQFISLLAIFPVTWQLAVQGVDFDSRSVNITAVKGQSTILPCAVNNKLDKQIIWMNPRRILISTEDRRVIDDTRMSIERPYVQDWNLHIRSVQVYDDGEYTCQINTDPIQIKRIRLKVQVPAEIVNATPGDIRVNEGQKVELTCQATGIPDPSITWYRKTAQTNNARE</sequence>
<evidence type="ECO:0000313" key="4">
    <source>
        <dbReference type="Proteomes" id="UP000828390"/>
    </source>
</evidence>
<dbReference type="SMART" id="SM00409">
    <property type="entry name" value="IG"/>
    <property type="match status" value="1"/>
</dbReference>
<feature type="domain" description="Ig-like" evidence="2">
    <location>
        <begin position="11"/>
        <end position="112"/>
    </location>
</feature>
<dbReference type="PANTHER" id="PTHR23279:SF36">
    <property type="entry name" value="DEFECTIVE PROBOSCIS EXTENSION RESPONSE 9, ISOFORM A"/>
    <property type="match status" value="1"/>
</dbReference>
<dbReference type="PROSITE" id="PS50835">
    <property type="entry name" value="IG_LIKE"/>
    <property type="match status" value="2"/>
</dbReference>
<gene>
    <name evidence="3" type="ORF">DPMN_110981</name>
</gene>
<dbReference type="InterPro" id="IPR037448">
    <property type="entry name" value="Zig-8"/>
</dbReference>
<dbReference type="AlphaFoldDB" id="A0A9D4QNE3"/>
<name>A0A9D4QNE3_DREPO</name>
<evidence type="ECO:0000259" key="2">
    <source>
        <dbReference type="PROSITE" id="PS50835"/>
    </source>
</evidence>
<dbReference type="InterPro" id="IPR013783">
    <property type="entry name" value="Ig-like_fold"/>
</dbReference>
<accession>A0A9D4QNE3</accession>
<evidence type="ECO:0000313" key="3">
    <source>
        <dbReference type="EMBL" id="KAH3837586.1"/>
    </source>
</evidence>
<dbReference type="GO" id="GO:0032589">
    <property type="term" value="C:neuron projection membrane"/>
    <property type="evidence" value="ECO:0007669"/>
    <property type="project" value="TreeGrafter"/>
</dbReference>
<dbReference type="SUPFAM" id="SSF48726">
    <property type="entry name" value="Immunoglobulin"/>
    <property type="match status" value="2"/>
</dbReference>
<feature type="signal peptide" evidence="1">
    <location>
        <begin position="1"/>
        <end position="20"/>
    </location>
</feature>
<feature type="domain" description="Ig-like" evidence="2">
    <location>
        <begin position="121"/>
        <end position="168"/>
    </location>
</feature>
<feature type="non-terminal residue" evidence="3">
    <location>
        <position position="1"/>
    </location>
</feature>
<dbReference type="Pfam" id="PF13927">
    <property type="entry name" value="Ig_3"/>
    <property type="match status" value="1"/>
</dbReference>
<dbReference type="Gene3D" id="2.60.40.10">
    <property type="entry name" value="Immunoglobulins"/>
    <property type="match status" value="2"/>
</dbReference>
<dbReference type="Pfam" id="PF07679">
    <property type="entry name" value="I-set"/>
    <property type="match status" value="1"/>
</dbReference>
<dbReference type="InterPro" id="IPR007110">
    <property type="entry name" value="Ig-like_dom"/>
</dbReference>
<dbReference type="Proteomes" id="UP000828390">
    <property type="component" value="Unassembled WGS sequence"/>
</dbReference>
<reference evidence="3" key="1">
    <citation type="journal article" date="2019" name="bioRxiv">
        <title>The Genome of the Zebra Mussel, Dreissena polymorpha: A Resource for Invasive Species Research.</title>
        <authorList>
            <person name="McCartney M.A."/>
            <person name="Auch B."/>
            <person name="Kono T."/>
            <person name="Mallez S."/>
            <person name="Zhang Y."/>
            <person name="Obille A."/>
            <person name="Becker A."/>
            <person name="Abrahante J.E."/>
            <person name="Garbe J."/>
            <person name="Badalamenti J.P."/>
            <person name="Herman A."/>
            <person name="Mangelson H."/>
            <person name="Liachko I."/>
            <person name="Sullivan S."/>
            <person name="Sone E.D."/>
            <person name="Koren S."/>
            <person name="Silverstein K.A.T."/>
            <person name="Beckman K.B."/>
            <person name="Gohl D.M."/>
        </authorList>
    </citation>
    <scope>NUCLEOTIDE SEQUENCE</scope>
    <source>
        <strain evidence="3">Duluth1</strain>
        <tissue evidence="3">Whole animal</tissue>
    </source>
</reference>
<dbReference type="EMBL" id="JAIWYP010000004">
    <property type="protein sequence ID" value="KAH3837586.1"/>
    <property type="molecule type" value="Genomic_DNA"/>
</dbReference>
<evidence type="ECO:0000256" key="1">
    <source>
        <dbReference type="SAM" id="SignalP"/>
    </source>
</evidence>
<dbReference type="InterPro" id="IPR036179">
    <property type="entry name" value="Ig-like_dom_sf"/>
</dbReference>
<feature type="chain" id="PRO_5039433570" description="Ig-like domain-containing protein" evidence="1">
    <location>
        <begin position="21"/>
        <end position="168"/>
    </location>
</feature>
<protein>
    <recommendedName>
        <fullName evidence="2">Ig-like domain-containing protein</fullName>
    </recommendedName>
</protein>
<reference evidence="3" key="2">
    <citation type="submission" date="2020-11" db="EMBL/GenBank/DDBJ databases">
        <authorList>
            <person name="McCartney M.A."/>
            <person name="Auch B."/>
            <person name="Kono T."/>
            <person name="Mallez S."/>
            <person name="Becker A."/>
            <person name="Gohl D.M."/>
            <person name="Silverstein K.A.T."/>
            <person name="Koren S."/>
            <person name="Bechman K.B."/>
            <person name="Herman A."/>
            <person name="Abrahante J.E."/>
            <person name="Garbe J."/>
        </authorList>
    </citation>
    <scope>NUCLEOTIDE SEQUENCE</scope>
    <source>
        <strain evidence="3">Duluth1</strain>
        <tissue evidence="3">Whole animal</tissue>
    </source>
</reference>
<dbReference type="PANTHER" id="PTHR23279">
    <property type="entry name" value="DEFECTIVE PROBOSCIS EXTENSION RESPONSE DPR -RELATED"/>
    <property type="match status" value="1"/>
</dbReference>
<organism evidence="3 4">
    <name type="scientific">Dreissena polymorpha</name>
    <name type="common">Zebra mussel</name>
    <name type="synonym">Mytilus polymorpha</name>
    <dbReference type="NCBI Taxonomy" id="45954"/>
    <lineage>
        <taxon>Eukaryota</taxon>
        <taxon>Metazoa</taxon>
        <taxon>Spiralia</taxon>
        <taxon>Lophotrochozoa</taxon>
        <taxon>Mollusca</taxon>
        <taxon>Bivalvia</taxon>
        <taxon>Autobranchia</taxon>
        <taxon>Heteroconchia</taxon>
        <taxon>Euheterodonta</taxon>
        <taxon>Imparidentia</taxon>
        <taxon>Neoheterodontei</taxon>
        <taxon>Myida</taxon>
        <taxon>Dreissenoidea</taxon>
        <taxon>Dreissenidae</taxon>
        <taxon>Dreissena</taxon>
    </lineage>
</organism>
<dbReference type="InterPro" id="IPR013098">
    <property type="entry name" value="Ig_I-set"/>
</dbReference>
<dbReference type="InterPro" id="IPR003599">
    <property type="entry name" value="Ig_sub"/>
</dbReference>
<proteinExistence type="predicted"/>
<keyword evidence="1" id="KW-0732">Signal</keyword>
<dbReference type="GO" id="GO:0050808">
    <property type="term" value="P:synapse organization"/>
    <property type="evidence" value="ECO:0007669"/>
    <property type="project" value="TreeGrafter"/>
</dbReference>
<keyword evidence="4" id="KW-1185">Reference proteome</keyword>